<dbReference type="AlphaFoldDB" id="A0A7R9LSF1"/>
<dbReference type="Proteomes" id="UP000759131">
    <property type="component" value="Unassembled WGS sequence"/>
</dbReference>
<name>A0A7R9LSF1_9ACAR</name>
<reference evidence="2" key="1">
    <citation type="submission" date="2020-11" db="EMBL/GenBank/DDBJ databases">
        <authorList>
            <person name="Tran Van P."/>
        </authorList>
    </citation>
    <scope>NUCLEOTIDE SEQUENCE</scope>
</reference>
<dbReference type="EMBL" id="CAJPIZ010038484">
    <property type="protein sequence ID" value="CAG2121288.1"/>
    <property type="molecule type" value="Genomic_DNA"/>
</dbReference>
<feature type="chain" id="PRO_5036211301" evidence="1">
    <location>
        <begin position="22"/>
        <end position="341"/>
    </location>
</feature>
<evidence type="ECO:0000313" key="3">
    <source>
        <dbReference type="Proteomes" id="UP000759131"/>
    </source>
</evidence>
<protein>
    <submittedName>
        <fullName evidence="2">Uncharacterized protein</fullName>
    </submittedName>
</protein>
<evidence type="ECO:0000256" key="1">
    <source>
        <dbReference type="SAM" id="SignalP"/>
    </source>
</evidence>
<proteinExistence type="predicted"/>
<keyword evidence="3" id="KW-1185">Reference proteome</keyword>
<organism evidence="2">
    <name type="scientific">Medioppia subpectinata</name>
    <dbReference type="NCBI Taxonomy" id="1979941"/>
    <lineage>
        <taxon>Eukaryota</taxon>
        <taxon>Metazoa</taxon>
        <taxon>Ecdysozoa</taxon>
        <taxon>Arthropoda</taxon>
        <taxon>Chelicerata</taxon>
        <taxon>Arachnida</taxon>
        <taxon>Acari</taxon>
        <taxon>Acariformes</taxon>
        <taxon>Sarcoptiformes</taxon>
        <taxon>Oribatida</taxon>
        <taxon>Brachypylina</taxon>
        <taxon>Oppioidea</taxon>
        <taxon>Oppiidae</taxon>
        <taxon>Medioppia</taxon>
    </lineage>
</organism>
<evidence type="ECO:0000313" key="2">
    <source>
        <dbReference type="EMBL" id="CAD7647000.1"/>
    </source>
</evidence>
<keyword evidence="1" id="KW-0732">Signal</keyword>
<dbReference type="EMBL" id="OC893059">
    <property type="protein sequence ID" value="CAD7647000.1"/>
    <property type="molecule type" value="Genomic_DNA"/>
</dbReference>
<gene>
    <name evidence="2" type="ORF">OSB1V03_LOCUS21234</name>
</gene>
<sequence>MDWKNTLMILAALALHCTVFGALMRPLNVHAEAIVVDDSNTRTSSRKPLLQRIAEEKRRRLMSHSNSQILLMMQNNCENKEEEEEEYDEHDTITSLKNRLFNTEPGVHSTLYLDQLFSPPTPQTPQTQQLSPILERKVVNSENSSPQSCPGSPTEDKDLEMQLQDSAISLSGELTFPSSTTIAPQSPTGDVVSRLSSSSLLTANRVRRQTSARTMSESSNSAHTVVAAPTQPLQVILTSGTPTHSAANKNQTITVRPIYKRDIFYSGSTLTLPPNSSLQHIAESQGIISANMGQSVVSIPARDIIHKVHQQLAQMESEAKDPAETHEPNLCGKLLTFFGLK</sequence>
<accession>A0A7R9LSF1</accession>
<feature type="signal peptide" evidence="1">
    <location>
        <begin position="1"/>
        <end position="21"/>
    </location>
</feature>
<feature type="non-terminal residue" evidence="2">
    <location>
        <position position="1"/>
    </location>
</feature>